<evidence type="ECO:0000256" key="1">
    <source>
        <dbReference type="SAM" id="MobiDB-lite"/>
    </source>
</evidence>
<keyword evidence="2" id="KW-0812">Transmembrane</keyword>
<accession>A0A6A5VMV2</accession>
<evidence type="ECO:0000313" key="5">
    <source>
        <dbReference type="EMBL" id="KAF1978634.1"/>
    </source>
</evidence>
<evidence type="ECO:0000256" key="2">
    <source>
        <dbReference type="SAM" id="Phobius"/>
    </source>
</evidence>
<feature type="domain" description="DUF7137" evidence="4">
    <location>
        <begin position="132"/>
        <end position="266"/>
    </location>
</feature>
<dbReference type="PANTHER" id="PTHR42028:SF1">
    <property type="entry name" value="YALI0E30657P"/>
    <property type="match status" value="1"/>
</dbReference>
<feature type="chain" id="PRO_5025457831" description="DUF7137 domain-containing protein" evidence="3">
    <location>
        <begin position="21"/>
        <end position="306"/>
    </location>
</feature>
<feature type="compositionally biased region" description="Low complexity" evidence="1">
    <location>
        <begin position="84"/>
        <end position="100"/>
    </location>
</feature>
<feature type="transmembrane region" description="Helical" evidence="2">
    <location>
        <begin position="284"/>
        <end position="305"/>
    </location>
</feature>
<protein>
    <recommendedName>
        <fullName evidence="4">DUF7137 domain-containing protein</fullName>
    </recommendedName>
</protein>
<feature type="compositionally biased region" description="Gly residues" evidence="1">
    <location>
        <begin position="101"/>
        <end position="111"/>
    </location>
</feature>
<organism evidence="5 6">
    <name type="scientific">Bimuria novae-zelandiae CBS 107.79</name>
    <dbReference type="NCBI Taxonomy" id="1447943"/>
    <lineage>
        <taxon>Eukaryota</taxon>
        <taxon>Fungi</taxon>
        <taxon>Dikarya</taxon>
        <taxon>Ascomycota</taxon>
        <taxon>Pezizomycotina</taxon>
        <taxon>Dothideomycetes</taxon>
        <taxon>Pleosporomycetidae</taxon>
        <taxon>Pleosporales</taxon>
        <taxon>Massarineae</taxon>
        <taxon>Didymosphaeriaceae</taxon>
        <taxon>Bimuria</taxon>
    </lineage>
</organism>
<dbReference type="Proteomes" id="UP000800036">
    <property type="component" value="Unassembled WGS sequence"/>
</dbReference>
<keyword evidence="2" id="KW-1133">Transmembrane helix</keyword>
<feature type="compositionally biased region" description="Low complexity" evidence="1">
    <location>
        <begin position="112"/>
        <end position="122"/>
    </location>
</feature>
<dbReference type="OrthoDB" id="2435509at2759"/>
<evidence type="ECO:0000259" key="4">
    <source>
        <dbReference type="Pfam" id="PF23585"/>
    </source>
</evidence>
<feature type="compositionally biased region" description="Basic and acidic residues" evidence="1">
    <location>
        <begin position="74"/>
        <end position="83"/>
    </location>
</feature>
<reference evidence="5" key="1">
    <citation type="journal article" date="2020" name="Stud. Mycol.">
        <title>101 Dothideomycetes genomes: a test case for predicting lifestyles and emergence of pathogens.</title>
        <authorList>
            <person name="Haridas S."/>
            <person name="Albert R."/>
            <person name="Binder M."/>
            <person name="Bloem J."/>
            <person name="Labutti K."/>
            <person name="Salamov A."/>
            <person name="Andreopoulos B."/>
            <person name="Baker S."/>
            <person name="Barry K."/>
            <person name="Bills G."/>
            <person name="Bluhm B."/>
            <person name="Cannon C."/>
            <person name="Castanera R."/>
            <person name="Culley D."/>
            <person name="Daum C."/>
            <person name="Ezra D."/>
            <person name="Gonzalez J."/>
            <person name="Henrissat B."/>
            <person name="Kuo A."/>
            <person name="Liang C."/>
            <person name="Lipzen A."/>
            <person name="Lutzoni F."/>
            <person name="Magnuson J."/>
            <person name="Mondo S."/>
            <person name="Nolan M."/>
            <person name="Ohm R."/>
            <person name="Pangilinan J."/>
            <person name="Park H.-J."/>
            <person name="Ramirez L."/>
            <person name="Alfaro M."/>
            <person name="Sun H."/>
            <person name="Tritt A."/>
            <person name="Yoshinaga Y."/>
            <person name="Zwiers L.-H."/>
            <person name="Turgeon B."/>
            <person name="Goodwin S."/>
            <person name="Spatafora J."/>
            <person name="Crous P."/>
            <person name="Grigoriev I."/>
        </authorList>
    </citation>
    <scope>NUCLEOTIDE SEQUENCE</scope>
    <source>
        <strain evidence="5">CBS 107.79</strain>
    </source>
</reference>
<dbReference type="EMBL" id="ML976660">
    <property type="protein sequence ID" value="KAF1978634.1"/>
    <property type="molecule type" value="Genomic_DNA"/>
</dbReference>
<feature type="region of interest" description="Disordered" evidence="1">
    <location>
        <begin position="38"/>
        <end position="136"/>
    </location>
</feature>
<dbReference type="AlphaFoldDB" id="A0A6A5VMV2"/>
<proteinExistence type="predicted"/>
<evidence type="ECO:0000256" key="3">
    <source>
        <dbReference type="SAM" id="SignalP"/>
    </source>
</evidence>
<feature type="signal peptide" evidence="3">
    <location>
        <begin position="1"/>
        <end position="20"/>
    </location>
</feature>
<gene>
    <name evidence="5" type="ORF">BU23DRAFT_229360</name>
</gene>
<evidence type="ECO:0000313" key="6">
    <source>
        <dbReference type="Proteomes" id="UP000800036"/>
    </source>
</evidence>
<name>A0A6A5VMV2_9PLEO</name>
<dbReference type="InterPro" id="IPR055561">
    <property type="entry name" value="DUF7137"/>
</dbReference>
<keyword evidence="6" id="KW-1185">Reference proteome</keyword>
<feature type="compositionally biased region" description="Low complexity" evidence="1">
    <location>
        <begin position="46"/>
        <end position="57"/>
    </location>
</feature>
<dbReference type="PANTHER" id="PTHR42028">
    <property type="entry name" value="CHROMOSOME 1, WHOLE GENOME SHOTGUN SEQUENCE"/>
    <property type="match status" value="1"/>
</dbReference>
<keyword evidence="2" id="KW-0472">Membrane</keyword>
<sequence length="306" mass="32935">MRPSQLLAAVVALSATAASSNVFDNINALGEAKHMFIARQNDEQPTRSATREAATTESPKETGKASGSSTPTPTKDDDSKTTGKDASGTGKGDASSTGKGDSSGTGKGDSSGTGKATKTTGKPKVTNFGPDVQPGGIQMVTPSPLMGPQYYKVGDWVTFAWNYTSVSVMPDKVDVLASCSVNQGTYTIAVDHPAKATEVLWDTKSYKEKNPNGPDFVSEMYTLIIYDSNRTATEVPRPGYMAPFNQFYFGMYTPQLYKKWEDWECPNCLKNDALSLLASPTTRVIFLTFGTTLASFFYFANAFGLW</sequence>
<keyword evidence="3" id="KW-0732">Signal</keyword>
<dbReference type="Pfam" id="PF23585">
    <property type="entry name" value="DUF7137"/>
    <property type="match status" value="1"/>
</dbReference>